<sequence length="222" mass="23706">MDGATAYLVAAAGFLIAAAGVLVAVVALRTARRRAARPAGTPVRDPFRATDDDADALRGDPRTLKPGDLVEIRHTSYGVRGTLRFTEGAWGWAEHLLDDAHGGKLWLSVEEDPDLELVLWTALPDAEVDPGPAELEVGGRRYRRDESGRATFTSAGSTGLHPTGTVRYHDYVAADGSLLSFEAYGESGKWEVGTGERLHRAEVLIYPQATDGADDPAAGRIG</sequence>
<evidence type="ECO:0000259" key="3">
    <source>
        <dbReference type="Pfam" id="PF13785"/>
    </source>
</evidence>
<feature type="transmembrane region" description="Helical" evidence="2">
    <location>
        <begin position="6"/>
        <end position="28"/>
    </location>
</feature>
<gene>
    <name evidence="4" type="ORF">Pma05_15850</name>
</gene>
<keyword evidence="2" id="KW-1133">Transmembrane helix</keyword>
<reference evidence="4 5" key="1">
    <citation type="submission" date="2021-01" db="EMBL/GenBank/DDBJ databases">
        <title>Whole genome shotgun sequence of Plantactinospora mayteni NBRC 109088.</title>
        <authorList>
            <person name="Komaki H."/>
            <person name="Tamura T."/>
        </authorList>
    </citation>
    <scope>NUCLEOTIDE SEQUENCE [LARGE SCALE GENOMIC DNA]</scope>
    <source>
        <strain evidence="4 5">NBRC 109088</strain>
    </source>
</reference>
<evidence type="ECO:0000256" key="1">
    <source>
        <dbReference type="SAM" id="MobiDB-lite"/>
    </source>
</evidence>
<evidence type="ECO:0000313" key="4">
    <source>
        <dbReference type="EMBL" id="GIG95012.1"/>
    </source>
</evidence>
<organism evidence="4 5">
    <name type="scientific">Plantactinospora mayteni</name>
    <dbReference type="NCBI Taxonomy" id="566021"/>
    <lineage>
        <taxon>Bacteria</taxon>
        <taxon>Bacillati</taxon>
        <taxon>Actinomycetota</taxon>
        <taxon>Actinomycetes</taxon>
        <taxon>Micromonosporales</taxon>
        <taxon>Micromonosporaceae</taxon>
        <taxon>Plantactinospora</taxon>
    </lineage>
</organism>
<comment type="caution">
    <text evidence="4">The sequence shown here is derived from an EMBL/GenBank/DDBJ whole genome shotgun (WGS) entry which is preliminary data.</text>
</comment>
<dbReference type="RefSeq" id="WP_203856631.1">
    <property type="nucleotide sequence ID" value="NZ_BAAAZQ010000016.1"/>
</dbReference>
<feature type="region of interest" description="Disordered" evidence="1">
    <location>
        <begin position="39"/>
        <end position="61"/>
    </location>
</feature>
<evidence type="ECO:0000313" key="5">
    <source>
        <dbReference type="Proteomes" id="UP000621500"/>
    </source>
</evidence>
<feature type="domain" description="DUF4178" evidence="3">
    <location>
        <begin position="65"/>
        <end position="199"/>
    </location>
</feature>
<dbReference type="Proteomes" id="UP000621500">
    <property type="component" value="Unassembled WGS sequence"/>
</dbReference>
<evidence type="ECO:0000256" key="2">
    <source>
        <dbReference type="SAM" id="Phobius"/>
    </source>
</evidence>
<keyword evidence="5" id="KW-1185">Reference proteome</keyword>
<feature type="compositionally biased region" description="Basic and acidic residues" evidence="1">
    <location>
        <begin position="45"/>
        <end position="61"/>
    </location>
</feature>
<proteinExistence type="predicted"/>
<name>A0ABQ4ELE0_9ACTN</name>
<keyword evidence="2" id="KW-0472">Membrane</keyword>
<protein>
    <recommendedName>
        <fullName evidence="3">DUF4178 domain-containing protein</fullName>
    </recommendedName>
</protein>
<dbReference type="Pfam" id="PF13785">
    <property type="entry name" value="DUF4178"/>
    <property type="match status" value="1"/>
</dbReference>
<keyword evidence="2" id="KW-0812">Transmembrane</keyword>
<accession>A0ABQ4ELE0</accession>
<dbReference type="EMBL" id="BONX01000008">
    <property type="protein sequence ID" value="GIG95012.1"/>
    <property type="molecule type" value="Genomic_DNA"/>
</dbReference>
<dbReference type="InterPro" id="IPR025235">
    <property type="entry name" value="DUF4178"/>
</dbReference>